<dbReference type="PANTHER" id="PTHR21310">
    <property type="entry name" value="AMINOGLYCOSIDE PHOSPHOTRANSFERASE-RELATED-RELATED"/>
    <property type="match status" value="1"/>
</dbReference>
<dbReference type="InterPro" id="IPR002575">
    <property type="entry name" value="Aminoglycoside_PTrfase"/>
</dbReference>
<dbReference type="PANTHER" id="PTHR21310:SF39">
    <property type="entry name" value="AMINOGLYCOSIDE PHOSPHOTRANSFERASE DOMAIN-CONTAINING PROTEIN"/>
    <property type="match status" value="1"/>
</dbReference>
<dbReference type="InterPro" id="IPR011009">
    <property type="entry name" value="Kinase-like_dom_sf"/>
</dbReference>
<feature type="domain" description="Aminoglycoside phosphotransferase" evidence="1">
    <location>
        <begin position="34"/>
        <end position="211"/>
    </location>
</feature>
<reference evidence="2" key="1">
    <citation type="submission" date="2021-12" db="EMBL/GenBank/DDBJ databases">
        <title>Black yeast isolated from Biological Soil Crust.</title>
        <authorList>
            <person name="Kurbessoian T."/>
        </authorList>
    </citation>
    <scope>NUCLEOTIDE SEQUENCE</scope>
    <source>
        <strain evidence="2">CCFEE 5208</strain>
    </source>
</reference>
<protein>
    <recommendedName>
        <fullName evidence="1">Aminoglycoside phosphotransferase domain-containing protein</fullName>
    </recommendedName>
</protein>
<evidence type="ECO:0000313" key="3">
    <source>
        <dbReference type="Proteomes" id="UP001168146"/>
    </source>
</evidence>
<dbReference type="Gene3D" id="3.90.1200.10">
    <property type="match status" value="1"/>
</dbReference>
<sequence>MTVSGNTIDQSRIVEICDDPRKDRIYTNGRVEIVRAGTWAIKFGKISSEEISNQLHAQDLLDPAVVRIPRIHAHFHTNGVDYVVMKYVDGEKRESIRDLAMIRTIAGIVNYMHTFTRDVPGPVNGGACYGPLWSEDDRSVLPTKEHLEDYVNSRLIRNVGKFTVATTPMAFTHLDISARNLLIKGPCIWLLDWEFAGYFPRSAEIATLRLDVGKEPANLDFYHDLESAIFRDNPLIPQERNQVACWRELALNHIRIYR</sequence>
<comment type="caution">
    <text evidence="2">The sequence shown here is derived from an EMBL/GenBank/DDBJ whole genome shotgun (WGS) entry which is preliminary data.</text>
</comment>
<name>A0AAN6F3Q5_9PEZI</name>
<organism evidence="2 3">
    <name type="scientific">Friedmanniomyces endolithicus</name>
    <dbReference type="NCBI Taxonomy" id="329885"/>
    <lineage>
        <taxon>Eukaryota</taxon>
        <taxon>Fungi</taxon>
        <taxon>Dikarya</taxon>
        <taxon>Ascomycota</taxon>
        <taxon>Pezizomycotina</taxon>
        <taxon>Dothideomycetes</taxon>
        <taxon>Dothideomycetidae</taxon>
        <taxon>Mycosphaerellales</taxon>
        <taxon>Teratosphaeriaceae</taxon>
        <taxon>Friedmanniomyces</taxon>
    </lineage>
</organism>
<gene>
    <name evidence="2" type="ORF">LTR82_017716</name>
</gene>
<dbReference type="Pfam" id="PF01636">
    <property type="entry name" value="APH"/>
    <property type="match status" value="1"/>
</dbReference>
<dbReference type="SUPFAM" id="SSF56112">
    <property type="entry name" value="Protein kinase-like (PK-like)"/>
    <property type="match status" value="1"/>
</dbReference>
<accession>A0AAN6F3Q5</accession>
<proteinExistence type="predicted"/>
<evidence type="ECO:0000313" key="2">
    <source>
        <dbReference type="EMBL" id="KAK0302936.1"/>
    </source>
</evidence>
<dbReference type="EMBL" id="JASUXU010000164">
    <property type="protein sequence ID" value="KAK0302936.1"/>
    <property type="molecule type" value="Genomic_DNA"/>
</dbReference>
<evidence type="ECO:0000259" key="1">
    <source>
        <dbReference type="Pfam" id="PF01636"/>
    </source>
</evidence>
<dbReference type="Proteomes" id="UP001168146">
    <property type="component" value="Unassembled WGS sequence"/>
</dbReference>
<dbReference type="AlphaFoldDB" id="A0AAN6F3Q5"/>
<dbReference type="InterPro" id="IPR051678">
    <property type="entry name" value="AGP_Transferase"/>
</dbReference>